<evidence type="ECO:0000256" key="1">
    <source>
        <dbReference type="SAM" id="MobiDB-lite"/>
    </source>
</evidence>
<accession>A0A6J7WUK8</accession>
<feature type="region of interest" description="Disordered" evidence="1">
    <location>
        <begin position="1"/>
        <end position="40"/>
    </location>
</feature>
<reference evidence="2" key="1">
    <citation type="submission" date="2020-05" db="EMBL/GenBank/DDBJ databases">
        <authorList>
            <person name="Chiriac C."/>
            <person name="Salcher M."/>
            <person name="Ghai R."/>
            <person name="Kavagutti S V."/>
        </authorList>
    </citation>
    <scope>NUCLEOTIDE SEQUENCE</scope>
</reference>
<gene>
    <name evidence="2" type="ORF">UFOVP236_40</name>
</gene>
<organism evidence="2">
    <name type="scientific">uncultured Caudovirales phage</name>
    <dbReference type="NCBI Taxonomy" id="2100421"/>
    <lineage>
        <taxon>Viruses</taxon>
        <taxon>Duplodnaviria</taxon>
        <taxon>Heunggongvirae</taxon>
        <taxon>Uroviricota</taxon>
        <taxon>Caudoviricetes</taxon>
        <taxon>Peduoviridae</taxon>
        <taxon>Maltschvirus</taxon>
        <taxon>Maltschvirus maltsch</taxon>
    </lineage>
</organism>
<evidence type="ECO:0000313" key="2">
    <source>
        <dbReference type="EMBL" id="CAB5220372.1"/>
    </source>
</evidence>
<name>A0A6J7WUK8_9CAUD</name>
<dbReference type="EMBL" id="LR798284">
    <property type="protein sequence ID" value="CAB5220372.1"/>
    <property type="molecule type" value="Genomic_DNA"/>
</dbReference>
<feature type="compositionally biased region" description="Polar residues" evidence="1">
    <location>
        <begin position="1"/>
        <end position="28"/>
    </location>
</feature>
<sequence length="70" mass="7375">MSTITLRNTKGSPLTNTEVDNNFSNLNTDKSEKSANLSDLADKPTARTNLGVYSASEVDSQAIAMAIALG</sequence>
<proteinExistence type="predicted"/>
<protein>
    <submittedName>
        <fullName evidence="2">Uncharacterized protein</fullName>
    </submittedName>
</protein>